<evidence type="ECO:0000313" key="2">
    <source>
        <dbReference type="Proteomes" id="UP000630528"/>
    </source>
</evidence>
<evidence type="ECO:0000313" key="1">
    <source>
        <dbReference type="EMBL" id="MBK6008724.1"/>
    </source>
</evidence>
<sequence length="135" mass="14937">MAFVMWASDFVTMQGERTVYTVQCQDGTWIGQSCSGRLAAGARYRFRALRAHGEVLFWTVGERERSGRFTGCEIADGRNWHCAASTDASGTIASEMRHGTAVPGGNRATKPFHAVAKWRWFLLRWGVPAGHSANN</sequence>
<dbReference type="EMBL" id="JAEPWM010000011">
    <property type="protein sequence ID" value="MBK6008724.1"/>
    <property type="molecule type" value="Genomic_DNA"/>
</dbReference>
<dbReference type="Proteomes" id="UP000630528">
    <property type="component" value="Unassembled WGS sequence"/>
</dbReference>
<protein>
    <submittedName>
        <fullName evidence="1">Uncharacterized protein</fullName>
    </submittedName>
</protein>
<gene>
    <name evidence="1" type="ORF">JJB11_21710</name>
</gene>
<accession>A0A934TWF9</accession>
<comment type="caution">
    <text evidence="1">The sequence shown here is derived from an EMBL/GenBank/DDBJ whole genome shotgun (WGS) entry which is preliminary data.</text>
</comment>
<reference evidence="1" key="1">
    <citation type="journal article" date="2012" name="J. Microbiol. Biotechnol.">
        <title>Ramlibacter ginsenosidimutans sp. nov., with ginsenoside-converting activity.</title>
        <authorList>
            <person name="Wang L."/>
            <person name="An D.S."/>
            <person name="Kim S.G."/>
            <person name="Jin F.X."/>
            <person name="Kim S.C."/>
            <person name="Lee S.T."/>
            <person name="Im W.T."/>
        </authorList>
    </citation>
    <scope>NUCLEOTIDE SEQUENCE</scope>
    <source>
        <strain evidence="1">KACC 17527</strain>
    </source>
</reference>
<organism evidence="1 2">
    <name type="scientific">Ramlibacter ginsenosidimutans</name>
    <dbReference type="NCBI Taxonomy" id="502333"/>
    <lineage>
        <taxon>Bacteria</taxon>
        <taxon>Pseudomonadati</taxon>
        <taxon>Pseudomonadota</taxon>
        <taxon>Betaproteobacteria</taxon>
        <taxon>Burkholderiales</taxon>
        <taxon>Comamonadaceae</taxon>
        <taxon>Ramlibacter</taxon>
    </lineage>
</organism>
<dbReference type="AlphaFoldDB" id="A0A934TWF9"/>
<name>A0A934TWF9_9BURK</name>
<dbReference type="RefSeq" id="WP_201176509.1">
    <property type="nucleotide sequence ID" value="NZ_JAEPWM010000011.1"/>
</dbReference>
<keyword evidence="2" id="KW-1185">Reference proteome</keyword>
<proteinExistence type="predicted"/>
<reference evidence="1" key="2">
    <citation type="submission" date="2021-01" db="EMBL/GenBank/DDBJ databases">
        <authorList>
            <person name="Kang M."/>
        </authorList>
    </citation>
    <scope>NUCLEOTIDE SEQUENCE</scope>
    <source>
        <strain evidence="1">KACC 17527</strain>
    </source>
</reference>